<dbReference type="Proteomes" id="UP000236584">
    <property type="component" value="Chromosome"/>
</dbReference>
<dbReference type="RefSeq" id="WP_103424033.1">
    <property type="nucleotide sequence ID" value="NZ_CP026309.1"/>
</dbReference>
<keyword evidence="11 12" id="KW-0472">Membrane</keyword>
<reference evidence="14 15" key="1">
    <citation type="submission" date="2018-01" db="EMBL/GenBank/DDBJ databases">
        <title>Complete genome sequence of Salinigranum rubrum GX10T, an extremely halophilic archaeon isolated from a marine solar saltern.</title>
        <authorList>
            <person name="Han S."/>
        </authorList>
    </citation>
    <scope>NUCLEOTIDE SEQUENCE [LARGE SCALE GENOMIC DNA]</scope>
    <source>
        <strain evidence="14 15">GX10</strain>
    </source>
</reference>
<keyword evidence="7" id="KW-0863">Zinc-finger</keyword>
<dbReference type="EMBL" id="CP026309">
    <property type="protein sequence ID" value="AUV80525.1"/>
    <property type="molecule type" value="Genomic_DNA"/>
</dbReference>
<dbReference type="AlphaFoldDB" id="A0A2I8VF36"/>
<keyword evidence="8" id="KW-0833">Ubl conjugation pathway</keyword>
<evidence type="ECO:0000256" key="8">
    <source>
        <dbReference type="ARBA" id="ARBA00022786"/>
    </source>
</evidence>
<dbReference type="KEGG" id="srub:C2R22_01670"/>
<proteinExistence type="predicted"/>
<evidence type="ECO:0000313" key="14">
    <source>
        <dbReference type="EMBL" id="AUV80525.1"/>
    </source>
</evidence>
<evidence type="ECO:0000256" key="5">
    <source>
        <dbReference type="ARBA" id="ARBA00022692"/>
    </source>
</evidence>
<keyword evidence="4" id="KW-0808">Transferase</keyword>
<keyword evidence="15" id="KW-1185">Reference proteome</keyword>
<keyword evidence="6" id="KW-0479">Metal-binding</keyword>
<evidence type="ECO:0000256" key="12">
    <source>
        <dbReference type="SAM" id="Phobius"/>
    </source>
</evidence>
<comment type="subcellular location">
    <subcellularLocation>
        <location evidence="2">Membrane</location>
        <topology evidence="2">Multi-pass membrane protein</topology>
    </subcellularLocation>
</comment>
<evidence type="ECO:0000256" key="3">
    <source>
        <dbReference type="ARBA" id="ARBA00012483"/>
    </source>
</evidence>
<comment type="catalytic activity">
    <reaction evidence="1">
        <text>S-ubiquitinyl-[E2 ubiquitin-conjugating enzyme]-L-cysteine + [acceptor protein]-L-lysine = [E2 ubiquitin-conjugating enzyme]-L-cysteine + N(6)-ubiquitinyl-[acceptor protein]-L-lysine.</text>
        <dbReference type="EC" id="2.3.2.27"/>
    </reaction>
</comment>
<evidence type="ECO:0000259" key="13">
    <source>
        <dbReference type="Pfam" id="PF12483"/>
    </source>
</evidence>
<evidence type="ECO:0000313" key="15">
    <source>
        <dbReference type="Proteomes" id="UP000236584"/>
    </source>
</evidence>
<dbReference type="GeneID" id="35590757"/>
<sequence length="258" mass="26430">MVFAPLVVVGLLPLVLALFVLVHVVRGFGDAAAVLRTRRVSVLSLAEGLDGSVALSGRARPTASGETLPAPLSGDEALVVEHEVAEQRSDGDGGRTWTRVDERRAAVPFVLDDGTAGVRVDPAAATLSLAPDEVCRVDADETVPAGLERLAADAGVDVDPRLLELGPLDIAVGRARRFTERCLHPGDDVTVVGTPTPDRGEVGSVNAVVASGDPFVVADAAPRTVAGRLAVEWGLHLAVAVLLGVVGGAVVYGGLVVA</sequence>
<keyword evidence="10 12" id="KW-1133">Transmembrane helix</keyword>
<evidence type="ECO:0000256" key="11">
    <source>
        <dbReference type="ARBA" id="ARBA00023136"/>
    </source>
</evidence>
<evidence type="ECO:0000256" key="2">
    <source>
        <dbReference type="ARBA" id="ARBA00004141"/>
    </source>
</evidence>
<dbReference type="GO" id="GO:0061630">
    <property type="term" value="F:ubiquitin protein ligase activity"/>
    <property type="evidence" value="ECO:0007669"/>
    <property type="project" value="UniProtKB-EC"/>
</dbReference>
<dbReference type="InterPro" id="IPR022170">
    <property type="entry name" value="MUL1-like"/>
</dbReference>
<evidence type="ECO:0000256" key="10">
    <source>
        <dbReference type="ARBA" id="ARBA00022989"/>
    </source>
</evidence>
<gene>
    <name evidence="14" type="ORF">C2R22_01670</name>
</gene>
<dbReference type="GO" id="GO:0016567">
    <property type="term" value="P:protein ubiquitination"/>
    <property type="evidence" value="ECO:0007669"/>
    <property type="project" value="InterPro"/>
</dbReference>
<protein>
    <recommendedName>
        <fullName evidence="3">RING-type E3 ubiquitin transferase</fullName>
        <ecNumber evidence="3">2.3.2.27</ecNumber>
    </recommendedName>
</protein>
<keyword evidence="5 12" id="KW-0812">Transmembrane</keyword>
<dbReference type="Pfam" id="PF12483">
    <property type="entry name" value="GIDE"/>
    <property type="match status" value="1"/>
</dbReference>
<organism evidence="14 15">
    <name type="scientific">Salinigranum rubrum</name>
    <dbReference type="NCBI Taxonomy" id="755307"/>
    <lineage>
        <taxon>Archaea</taxon>
        <taxon>Methanobacteriati</taxon>
        <taxon>Methanobacteriota</taxon>
        <taxon>Stenosarchaea group</taxon>
        <taxon>Halobacteria</taxon>
        <taxon>Halobacteriales</taxon>
        <taxon>Haloferacaceae</taxon>
        <taxon>Salinigranum</taxon>
    </lineage>
</organism>
<feature type="domain" description="E3 Ubiquitin ligase MUL1-like" evidence="13">
    <location>
        <begin position="87"/>
        <end position="250"/>
    </location>
</feature>
<keyword evidence="9" id="KW-0862">Zinc</keyword>
<evidence type="ECO:0000256" key="7">
    <source>
        <dbReference type="ARBA" id="ARBA00022771"/>
    </source>
</evidence>
<name>A0A2I8VF36_9EURY</name>
<evidence type="ECO:0000256" key="9">
    <source>
        <dbReference type="ARBA" id="ARBA00022833"/>
    </source>
</evidence>
<dbReference type="GO" id="GO:0008270">
    <property type="term" value="F:zinc ion binding"/>
    <property type="evidence" value="ECO:0007669"/>
    <property type="project" value="UniProtKB-KW"/>
</dbReference>
<dbReference type="OrthoDB" id="170690at2157"/>
<evidence type="ECO:0000256" key="6">
    <source>
        <dbReference type="ARBA" id="ARBA00022723"/>
    </source>
</evidence>
<dbReference type="GO" id="GO:0016020">
    <property type="term" value="C:membrane"/>
    <property type="evidence" value="ECO:0007669"/>
    <property type="project" value="UniProtKB-SubCell"/>
</dbReference>
<feature type="transmembrane region" description="Helical" evidence="12">
    <location>
        <begin position="233"/>
        <end position="257"/>
    </location>
</feature>
<evidence type="ECO:0000256" key="1">
    <source>
        <dbReference type="ARBA" id="ARBA00000900"/>
    </source>
</evidence>
<evidence type="ECO:0000256" key="4">
    <source>
        <dbReference type="ARBA" id="ARBA00022679"/>
    </source>
</evidence>
<accession>A0A2I8VF36</accession>
<dbReference type="EC" id="2.3.2.27" evidence="3"/>